<dbReference type="PANTHER" id="PTHR30336">
    <property type="entry name" value="INNER MEMBRANE PROTEIN, PROBABLE PERMEASE"/>
    <property type="match status" value="1"/>
</dbReference>
<comment type="caution">
    <text evidence="3">The sequence shown here is derived from an EMBL/GenBank/DDBJ whole genome shotgun (WGS) entry which is preliminary data.</text>
</comment>
<dbReference type="InterPro" id="IPR051599">
    <property type="entry name" value="Cell_Envelope_Assoc"/>
</dbReference>
<dbReference type="EMBL" id="VZPB01000031">
    <property type="protein sequence ID" value="KAB0580640.1"/>
    <property type="molecule type" value="Genomic_DNA"/>
</dbReference>
<proteinExistence type="predicted"/>
<name>A0A643FA02_IDEDE</name>
<keyword evidence="1" id="KW-0812">Transmembrane</keyword>
<sequence length="256" mass="28360">MFFALSKLLSAITQPLFWLGLVWAVALLLLNKRRRTALSMLWGGLGLLGLLGVQAAPDALLRSLEDRYPIPPDAAIGQHAGVIVLGGAFDHPASFVTHGQVPLNDSAERMTLPLTWLRAHPAMGLVFSGGEGRLVGITGVSEAELARLFYAEQGLDMAHVMLESRSRSTRENAQRVAELLGPRCREQRWLLVTSAWHMPRSVAEFQAVGCQVTPYPVDFRTGADTPWTEYALTESLHRWQLALHEWIGLAAYRLMR</sequence>
<dbReference type="Gene3D" id="3.40.50.620">
    <property type="entry name" value="HUPs"/>
    <property type="match status" value="1"/>
</dbReference>
<dbReference type="OrthoDB" id="9809813at2"/>
<dbReference type="GO" id="GO:0005886">
    <property type="term" value="C:plasma membrane"/>
    <property type="evidence" value="ECO:0007669"/>
    <property type="project" value="TreeGrafter"/>
</dbReference>
<dbReference type="CDD" id="cd06259">
    <property type="entry name" value="YdcF-like"/>
    <property type="match status" value="1"/>
</dbReference>
<feature type="transmembrane region" description="Helical" evidence="1">
    <location>
        <begin position="37"/>
        <end position="56"/>
    </location>
</feature>
<keyword evidence="1" id="KW-0472">Membrane</keyword>
<keyword evidence="4" id="KW-1185">Reference proteome</keyword>
<dbReference type="InterPro" id="IPR003848">
    <property type="entry name" value="DUF218"/>
</dbReference>
<evidence type="ECO:0000313" key="3">
    <source>
        <dbReference type="EMBL" id="KAB0580640.1"/>
    </source>
</evidence>
<dbReference type="RefSeq" id="WP_151124619.1">
    <property type="nucleotide sequence ID" value="NZ_CP088081.1"/>
</dbReference>
<dbReference type="GO" id="GO:0000270">
    <property type="term" value="P:peptidoglycan metabolic process"/>
    <property type="evidence" value="ECO:0007669"/>
    <property type="project" value="TreeGrafter"/>
</dbReference>
<evidence type="ECO:0000256" key="1">
    <source>
        <dbReference type="SAM" id="Phobius"/>
    </source>
</evidence>
<dbReference type="PANTHER" id="PTHR30336:SF4">
    <property type="entry name" value="ENVELOPE BIOGENESIS FACTOR ELYC"/>
    <property type="match status" value="1"/>
</dbReference>
<dbReference type="InterPro" id="IPR014729">
    <property type="entry name" value="Rossmann-like_a/b/a_fold"/>
</dbReference>
<evidence type="ECO:0000259" key="2">
    <source>
        <dbReference type="Pfam" id="PF02698"/>
    </source>
</evidence>
<reference evidence="3 4" key="1">
    <citation type="submission" date="2019-09" db="EMBL/GenBank/DDBJ databases">
        <title>Draft genome sequences of 48 bacterial type strains from the CCUG.</title>
        <authorList>
            <person name="Tunovic T."/>
            <person name="Pineiro-Iglesias B."/>
            <person name="Unosson C."/>
            <person name="Inganas E."/>
            <person name="Ohlen M."/>
            <person name="Cardew S."/>
            <person name="Jensie-Markopoulos S."/>
            <person name="Salva-Serra F."/>
            <person name="Jaen-Luchoro D."/>
            <person name="Karlsson R."/>
            <person name="Svensson-Stadler L."/>
            <person name="Chun J."/>
            <person name="Moore E."/>
        </authorList>
    </citation>
    <scope>NUCLEOTIDE SEQUENCE [LARGE SCALE GENOMIC DNA]</scope>
    <source>
        <strain evidence="3 4">CCUG 30977</strain>
    </source>
</reference>
<protein>
    <submittedName>
        <fullName evidence="3">YdcF family protein</fullName>
    </submittedName>
</protein>
<gene>
    <name evidence="3" type="ORF">F7Q92_13310</name>
</gene>
<organism evidence="3 4">
    <name type="scientific">Ideonella dechloratans</name>
    <dbReference type="NCBI Taxonomy" id="36863"/>
    <lineage>
        <taxon>Bacteria</taxon>
        <taxon>Pseudomonadati</taxon>
        <taxon>Pseudomonadota</taxon>
        <taxon>Betaproteobacteria</taxon>
        <taxon>Burkholderiales</taxon>
        <taxon>Sphaerotilaceae</taxon>
        <taxon>Ideonella</taxon>
    </lineage>
</organism>
<accession>A0A643FA02</accession>
<dbReference type="AlphaFoldDB" id="A0A643FA02"/>
<dbReference type="GO" id="GO:0043164">
    <property type="term" value="P:Gram-negative-bacterium-type cell wall biogenesis"/>
    <property type="evidence" value="ECO:0007669"/>
    <property type="project" value="TreeGrafter"/>
</dbReference>
<dbReference type="Pfam" id="PF02698">
    <property type="entry name" value="DUF218"/>
    <property type="match status" value="1"/>
</dbReference>
<keyword evidence="1" id="KW-1133">Transmembrane helix</keyword>
<dbReference type="Proteomes" id="UP000430120">
    <property type="component" value="Unassembled WGS sequence"/>
</dbReference>
<feature type="domain" description="DUF218" evidence="2">
    <location>
        <begin position="82"/>
        <end position="248"/>
    </location>
</feature>
<evidence type="ECO:0000313" key="4">
    <source>
        <dbReference type="Proteomes" id="UP000430120"/>
    </source>
</evidence>
<feature type="transmembrane region" description="Helical" evidence="1">
    <location>
        <begin position="12"/>
        <end position="30"/>
    </location>
</feature>